<dbReference type="PANTHER" id="PTHR11709">
    <property type="entry name" value="MULTI-COPPER OXIDASE"/>
    <property type="match status" value="1"/>
</dbReference>
<evidence type="ECO:0000313" key="12">
    <source>
        <dbReference type="Proteomes" id="UP001303473"/>
    </source>
</evidence>
<evidence type="ECO:0000256" key="7">
    <source>
        <dbReference type="SAM" id="SignalP"/>
    </source>
</evidence>
<dbReference type="CDD" id="cd13877">
    <property type="entry name" value="CuRO_2_Fet3p_like"/>
    <property type="match status" value="1"/>
</dbReference>
<comment type="caution">
    <text evidence="11">The sequence shown here is derived from an EMBL/GenBank/DDBJ whole genome shotgun (WGS) entry which is preliminary data.</text>
</comment>
<name>A0AAN6S4H3_9PEZI</name>
<evidence type="ECO:0000259" key="8">
    <source>
        <dbReference type="Pfam" id="PF00394"/>
    </source>
</evidence>
<keyword evidence="3 7" id="KW-0732">Signal</keyword>
<gene>
    <name evidence="11" type="ORF">QBC46DRAFT_387285</name>
</gene>
<dbReference type="PROSITE" id="PS00079">
    <property type="entry name" value="MULTICOPPER_OXIDASE1"/>
    <property type="match status" value="1"/>
</dbReference>
<dbReference type="InterPro" id="IPR033138">
    <property type="entry name" value="Cu_oxidase_CS"/>
</dbReference>
<dbReference type="GO" id="GO:0004322">
    <property type="term" value="F:ferroxidase activity"/>
    <property type="evidence" value="ECO:0007669"/>
    <property type="project" value="TreeGrafter"/>
</dbReference>
<dbReference type="InterPro" id="IPR011707">
    <property type="entry name" value="Cu-oxidase-like_N"/>
</dbReference>
<feature type="region of interest" description="Disordered" evidence="6">
    <location>
        <begin position="551"/>
        <end position="578"/>
    </location>
</feature>
<dbReference type="EMBL" id="MU853807">
    <property type="protein sequence ID" value="KAK3939678.1"/>
    <property type="molecule type" value="Genomic_DNA"/>
</dbReference>
<sequence length="578" mass="64090">MRLSWTTLLLPCVLADTVTLNWSIGWKWLAPDGVGRPVVTVNQQWPAPQISLTEGDRLILHVTNNLGNETTSIHFHGIFQKGDNEMDGPVGVTQCPIPPGSTFTYDFRVDQVGTYWWHAHGGGQIADGLRGAFVIRANRPPYRDQITGSGDLVITTGDWFHDQAPYLIRYYQSVENNEQNGGAEPIPDSGLINDGQDIQMRVDADKTYLLRVVNIGNFVGTYLEIDGHDLTIVEVDGVYTEPYTLKTLYLSVGQRYAVLLKTKKSSDNTNYLIKCALDLNMFDDVPAGYDPNYYGYLVYNTRKPLPSKAPITDLTIFDDLDLVTSNANRYGQNREYENVDRQIILDMDFTTMSGVNRAIINNVTYVSQKVPTLYTALSTGKSASNPLVYGVNSIPFVIKHNDVVEVIINNHDSGGHPWHLHGQTFQVIARTPADGGLYAGQKLTARHPNPLRRDVVSVSEGAFVAIRFKADNPGVYLMHCHIEWHVEAGLTATMIVAPDQMQSRSSTIHIPGDHVDACRRQGIPTQGNAAGNTQDFLNLTGANTQFDLNPSGAVIDPSTLGPPGKQRAYWPKKKKDRH</sequence>
<evidence type="ECO:0000256" key="4">
    <source>
        <dbReference type="ARBA" id="ARBA00023002"/>
    </source>
</evidence>
<dbReference type="CDD" id="cd13899">
    <property type="entry name" value="CuRO_3_Fet3p"/>
    <property type="match status" value="1"/>
</dbReference>
<dbReference type="Pfam" id="PF00394">
    <property type="entry name" value="Cu-oxidase"/>
    <property type="match status" value="1"/>
</dbReference>
<proteinExistence type="inferred from homology"/>
<feature type="domain" description="Plastocyanin-like" evidence="8">
    <location>
        <begin position="151"/>
        <end position="300"/>
    </location>
</feature>
<feature type="domain" description="Plastocyanin-like" evidence="10">
    <location>
        <begin position="26"/>
        <end position="138"/>
    </location>
</feature>
<dbReference type="SUPFAM" id="SSF49503">
    <property type="entry name" value="Cupredoxins"/>
    <property type="match status" value="3"/>
</dbReference>
<dbReference type="Proteomes" id="UP001303473">
    <property type="component" value="Unassembled WGS sequence"/>
</dbReference>
<dbReference type="InterPro" id="IPR008972">
    <property type="entry name" value="Cupredoxin"/>
</dbReference>
<dbReference type="InterPro" id="IPR045087">
    <property type="entry name" value="Cu-oxidase_fam"/>
</dbReference>
<dbReference type="Pfam" id="PF07731">
    <property type="entry name" value="Cu-oxidase_2"/>
    <property type="match status" value="1"/>
</dbReference>
<keyword evidence="12" id="KW-1185">Reference proteome</keyword>
<dbReference type="InterPro" id="IPR044130">
    <property type="entry name" value="CuRO_2_Fet3-like"/>
</dbReference>
<comment type="similarity">
    <text evidence="1">Belongs to the multicopper oxidase family.</text>
</comment>
<dbReference type="GO" id="GO:0010106">
    <property type="term" value="P:cellular response to iron ion starvation"/>
    <property type="evidence" value="ECO:0007669"/>
    <property type="project" value="TreeGrafter"/>
</dbReference>
<organism evidence="11 12">
    <name type="scientific">Diplogelasinospora grovesii</name>
    <dbReference type="NCBI Taxonomy" id="303347"/>
    <lineage>
        <taxon>Eukaryota</taxon>
        <taxon>Fungi</taxon>
        <taxon>Dikarya</taxon>
        <taxon>Ascomycota</taxon>
        <taxon>Pezizomycotina</taxon>
        <taxon>Sordariomycetes</taxon>
        <taxon>Sordariomycetidae</taxon>
        <taxon>Sordariales</taxon>
        <taxon>Diplogelasinosporaceae</taxon>
        <taxon>Diplogelasinospora</taxon>
    </lineage>
</organism>
<evidence type="ECO:0000259" key="10">
    <source>
        <dbReference type="Pfam" id="PF07732"/>
    </source>
</evidence>
<dbReference type="Gene3D" id="2.60.40.420">
    <property type="entry name" value="Cupredoxins - blue copper proteins"/>
    <property type="match status" value="3"/>
</dbReference>
<dbReference type="InterPro" id="IPR002355">
    <property type="entry name" value="Cu_oxidase_Cu_BS"/>
</dbReference>
<dbReference type="PANTHER" id="PTHR11709:SF361">
    <property type="entry name" value="IRON TRANSPORT MULTICOPPER OXIDASE FET3"/>
    <property type="match status" value="1"/>
</dbReference>
<reference evidence="12" key="1">
    <citation type="journal article" date="2023" name="Mol. Phylogenet. Evol.">
        <title>Genome-scale phylogeny and comparative genomics of the fungal order Sordariales.</title>
        <authorList>
            <person name="Hensen N."/>
            <person name="Bonometti L."/>
            <person name="Westerberg I."/>
            <person name="Brannstrom I.O."/>
            <person name="Guillou S."/>
            <person name="Cros-Aarteil S."/>
            <person name="Calhoun S."/>
            <person name="Haridas S."/>
            <person name="Kuo A."/>
            <person name="Mondo S."/>
            <person name="Pangilinan J."/>
            <person name="Riley R."/>
            <person name="LaButti K."/>
            <person name="Andreopoulos B."/>
            <person name="Lipzen A."/>
            <person name="Chen C."/>
            <person name="Yan M."/>
            <person name="Daum C."/>
            <person name="Ng V."/>
            <person name="Clum A."/>
            <person name="Steindorff A."/>
            <person name="Ohm R.A."/>
            <person name="Martin F."/>
            <person name="Silar P."/>
            <person name="Natvig D.O."/>
            <person name="Lalanne C."/>
            <person name="Gautier V."/>
            <person name="Ament-Velasquez S.L."/>
            <person name="Kruys A."/>
            <person name="Hutchinson M.I."/>
            <person name="Powell A.J."/>
            <person name="Barry K."/>
            <person name="Miller A.N."/>
            <person name="Grigoriev I.V."/>
            <person name="Debuchy R."/>
            <person name="Gladieux P."/>
            <person name="Hiltunen Thoren M."/>
            <person name="Johannesson H."/>
        </authorList>
    </citation>
    <scope>NUCLEOTIDE SEQUENCE [LARGE SCALE GENOMIC DNA]</scope>
    <source>
        <strain evidence="12">CBS 340.73</strain>
    </source>
</reference>
<dbReference type="Pfam" id="PF07732">
    <property type="entry name" value="Cu-oxidase_3"/>
    <property type="match status" value="1"/>
</dbReference>
<feature type="signal peptide" evidence="7">
    <location>
        <begin position="1"/>
        <end position="15"/>
    </location>
</feature>
<protein>
    <submittedName>
        <fullName evidence="11">Cupredoxin</fullName>
    </submittedName>
</protein>
<evidence type="ECO:0000259" key="9">
    <source>
        <dbReference type="Pfam" id="PF07731"/>
    </source>
</evidence>
<evidence type="ECO:0000256" key="5">
    <source>
        <dbReference type="ARBA" id="ARBA00023008"/>
    </source>
</evidence>
<feature type="chain" id="PRO_5043047453" evidence="7">
    <location>
        <begin position="16"/>
        <end position="578"/>
    </location>
</feature>
<accession>A0AAN6S4H3</accession>
<evidence type="ECO:0000256" key="3">
    <source>
        <dbReference type="ARBA" id="ARBA00022729"/>
    </source>
</evidence>
<keyword evidence="2" id="KW-0479">Metal-binding</keyword>
<dbReference type="PROSITE" id="PS00080">
    <property type="entry name" value="MULTICOPPER_OXIDASE2"/>
    <property type="match status" value="1"/>
</dbReference>
<feature type="domain" description="Plastocyanin-like" evidence="9">
    <location>
        <begin position="365"/>
        <end position="499"/>
    </location>
</feature>
<keyword evidence="4" id="KW-0560">Oxidoreductase</keyword>
<dbReference type="GO" id="GO:0005507">
    <property type="term" value="F:copper ion binding"/>
    <property type="evidence" value="ECO:0007669"/>
    <property type="project" value="InterPro"/>
</dbReference>
<evidence type="ECO:0000256" key="2">
    <source>
        <dbReference type="ARBA" id="ARBA00022723"/>
    </source>
</evidence>
<dbReference type="AlphaFoldDB" id="A0AAN6S4H3"/>
<dbReference type="InterPro" id="IPR001117">
    <property type="entry name" value="Cu-oxidase_2nd"/>
</dbReference>
<dbReference type="InterPro" id="IPR011706">
    <property type="entry name" value="Cu-oxidase_C"/>
</dbReference>
<dbReference type="GO" id="GO:0033215">
    <property type="term" value="P:reductive iron assimilation"/>
    <property type="evidence" value="ECO:0007669"/>
    <property type="project" value="TreeGrafter"/>
</dbReference>
<evidence type="ECO:0000256" key="6">
    <source>
        <dbReference type="SAM" id="MobiDB-lite"/>
    </source>
</evidence>
<keyword evidence="5" id="KW-0186">Copper</keyword>
<evidence type="ECO:0000256" key="1">
    <source>
        <dbReference type="ARBA" id="ARBA00010609"/>
    </source>
</evidence>
<dbReference type="GO" id="GO:0033573">
    <property type="term" value="C:high-affinity iron permease complex"/>
    <property type="evidence" value="ECO:0007669"/>
    <property type="project" value="TreeGrafter"/>
</dbReference>
<evidence type="ECO:0000313" key="11">
    <source>
        <dbReference type="EMBL" id="KAK3939678.1"/>
    </source>
</evidence>